<feature type="region of interest" description="Disordered" evidence="8">
    <location>
        <begin position="848"/>
        <end position="1055"/>
    </location>
</feature>
<feature type="compositionally biased region" description="Basic and acidic residues" evidence="8">
    <location>
        <begin position="717"/>
        <end position="728"/>
    </location>
</feature>
<keyword evidence="7" id="KW-0539">Nucleus</keyword>
<proteinExistence type="inferred from homology"/>
<keyword evidence="11" id="KW-1185">Reference proteome</keyword>
<evidence type="ECO:0000256" key="5">
    <source>
        <dbReference type="ARBA" id="ARBA00022829"/>
    </source>
</evidence>
<dbReference type="GO" id="GO:0007059">
    <property type="term" value="P:chromosome segregation"/>
    <property type="evidence" value="ECO:0007669"/>
    <property type="project" value="UniProtKB-KW"/>
</dbReference>
<name>A0AAV1IH93_9CHLO</name>
<evidence type="ECO:0000256" key="8">
    <source>
        <dbReference type="SAM" id="MobiDB-lite"/>
    </source>
</evidence>
<organism evidence="10 11">
    <name type="scientific">Coccomyxa viridis</name>
    <dbReference type="NCBI Taxonomy" id="1274662"/>
    <lineage>
        <taxon>Eukaryota</taxon>
        <taxon>Viridiplantae</taxon>
        <taxon>Chlorophyta</taxon>
        <taxon>core chlorophytes</taxon>
        <taxon>Trebouxiophyceae</taxon>
        <taxon>Trebouxiophyceae incertae sedis</taxon>
        <taxon>Coccomyxaceae</taxon>
        <taxon>Coccomyxa</taxon>
    </lineage>
</organism>
<dbReference type="PANTHER" id="PTHR13142">
    <property type="entry name" value="INNER CENTROMERE PROTEIN"/>
    <property type="match status" value="1"/>
</dbReference>
<dbReference type="Proteomes" id="UP001314263">
    <property type="component" value="Unassembled WGS sequence"/>
</dbReference>
<accession>A0AAV1IH93</accession>
<protein>
    <recommendedName>
        <fullName evidence="9">Inner centromere protein ARK-binding domain-containing protein</fullName>
    </recommendedName>
</protein>
<comment type="subcellular location">
    <subcellularLocation>
        <location evidence="2">Cytoplasm</location>
        <location evidence="2">Cytoskeleton</location>
        <location evidence="2">Spindle</location>
    </subcellularLocation>
    <subcellularLocation>
        <location evidence="1">Nucleus</location>
    </subcellularLocation>
</comment>
<evidence type="ECO:0000313" key="11">
    <source>
        <dbReference type="Proteomes" id="UP001314263"/>
    </source>
</evidence>
<dbReference type="EMBL" id="CAUYUE010000012">
    <property type="protein sequence ID" value="CAK0785580.1"/>
    <property type="molecule type" value="Genomic_DNA"/>
</dbReference>
<feature type="compositionally biased region" description="Low complexity" evidence="8">
    <location>
        <begin position="351"/>
        <end position="368"/>
    </location>
</feature>
<feature type="compositionally biased region" description="Basic and acidic residues" evidence="8">
    <location>
        <begin position="865"/>
        <end position="886"/>
    </location>
</feature>
<feature type="region of interest" description="Disordered" evidence="8">
    <location>
        <begin position="1076"/>
        <end position="1134"/>
    </location>
</feature>
<sequence length="1211" mass="128101">MARNYETICEHLRQAGEQKLLKISNSFQEHQAWLKQAFEDARAQLSLQKQPAAAKPGRARDASEKENAPGPVPRRTGRKRGAPAPALETVAEDAELQDEETQHHEAKVPGVPAQEVFVPADGAGQSKPPLPGRPRRGKTAKTAPPADATDDMHEDEELRAETKAAEAGVAEASAEEPAAAARPGRRVTRRAAAESGRQPAQAPPPQRQTRRAAAAQAAAAIAADAGIEAKSATAGDDTAAETAAADPPADAENALHSSDEDQPAAEEAGDHSTGPAPAETAVDPTKKRRGKQQKAKPQLQDTDAVVTGDEEMAPGDAEQGLAGSLCPQQANLASGHSAEDASATPTQSKQPAAAPPRTTRRMAAAERATQSKPEPQNSALKQSEDGVNEAERGEEEASPSTVFSEPQQEADRDAQTEATPRAVEGTPDLERAVGTVARPRRGVAAAAKGSTAPRRAPATAARPKRAAAAAAQRAIAATAVKRQRGRQASTASLASLPGTVSRTRLAIATKEIAAAHPAEAPITLEAAKLQPAHGPGEAHGREQEQGGAAHSELMLQQEAHAASEAADVSQPGNGLPAASDAGDGPQAVRQSSGAYLPAQPQESHELAEGSVGEADEPIAVLQQATETADLAGKARLVGADPADDNNADIEVDVEEEEEEEFQEAEDVFETPSQQPRFMTPGSSYGTARQQPTAYKTGQEHLTGAQASTGRPVFVRPELPRRAELKDGPLARAAANAAAAAAQRPAMPAAAQPASRTQEADGQPGNVGRLKQEYEERAAVGSSAARPAHKESGEADEDVPLTAASQAAEGPPEEAADAKDSGQAQTGMAGMGANLVSTVRSFLPFVSKAGDAQPQPAAGKKPVKVKALEAADAARKKEAQKAAERAAQRQQVEAQKAERAKRAQDAKADQAEREEEARRLAQEALKRREDEAAARRHAKEEAEKKEREERQKRQEELRQKRKQAELERAAQEERSRKMAHEEEERKRKAARQQEMEARRPRLQGPSTQSAQPKQAPVVGSAPPAQAAPEAVRKPEPQHAPLSTSARPLAAESAADLASRPATAMPIHGVVKPATPVADIAKSTGQASAPAAQAGQPGRPDSEHFQSYELSPYKSGSESESEDDTERRKKPIPKWARGPALAQALVAQMAVDPDEIFKLHQKTCPLNEVFSDRGAGEKHPRKDLNRRTSSGNWIEDRVTWKEELNYKKAMGYL</sequence>
<dbReference type="GO" id="GO:0005819">
    <property type="term" value="C:spindle"/>
    <property type="evidence" value="ECO:0007669"/>
    <property type="project" value="UniProtKB-SubCell"/>
</dbReference>
<evidence type="ECO:0000256" key="4">
    <source>
        <dbReference type="ARBA" id="ARBA00022490"/>
    </source>
</evidence>
<feature type="region of interest" description="Disordered" evidence="8">
    <location>
        <begin position="516"/>
        <end position="625"/>
    </location>
</feature>
<dbReference type="GO" id="GO:0005634">
    <property type="term" value="C:nucleus"/>
    <property type="evidence" value="ECO:0007669"/>
    <property type="project" value="UniProtKB-SubCell"/>
</dbReference>
<comment type="caution">
    <text evidence="10">The sequence shown here is derived from an EMBL/GenBank/DDBJ whole genome shotgun (WGS) entry which is preliminary data.</text>
</comment>
<feature type="compositionally biased region" description="Acidic residues" evidence="8">
    <location>
        <begin position="90"/>
        <end position="99"/>
    </location>
</feature>
<evidence type="ECO:0000256" key="1">
    <source>
        <dbReference type="ARBA" id="ARBA00004123"/>
    </source>
</evidence>
<evidence type="ECO:0000256" key="6">
    <source>
        <dbReference type="ARBA" id="ARBA00023212"/>
    </source>
</evidence>
<feature type="compositionally biased region" description="Polar residues" evidence="8">
    <location>
        <begin position="370"/>
        <end position="381"/>
    </location>
</feature>
<keyword evidence="4" id="KW-0963">Cytoplasm</keyword>
<feature type="compositionally biased region" description="Acidic residues" evidence="8">
    <location>
        <begin position="386"/>
        <end position="397"/>
    </location>
</feature>
<feature type="compositionally biased region" description="Basic and acidic residues" evidence="8">
    <location>
        <begin position="58"/>
        <end position="67"/>
    </location>
</feature>
<feature type="compositionally biased region" description="Acidic residues" evidence="8">
    <location>
        <begin position="148"/>
        <end position="158"/>
    </location>
</feature>
<dbReference type="Pfam" id="PF03941">
    <property type="entry name" value="INCENP_ARK-bind"/>
    <property type="match status" value="1"/>
</dbReference>
<feature type="domain" description="Inner centromere protein ARK-binding" evidence="9">
    <location>
        <begin position="1115"/>
        <end position="1168"/>
    </location>
</feature>
<dbReference type="AlphaFoldDB" id="A0AAV1IH93"/>
<evidence type="ECO:0000256" key="7">
    <source>
        <dbReference type="ARBA" id="ARBA00023242"/>
    </source>
</evidence>
<comment type="similarity">
    <text evidence="3">Belongs to the INCENP family.</text>
</comment>
<feature type="compositionally biased region" description="Low complexity" evidence="8">
    <location>
        <begin position="232"/>
        <end position="254"/>
    </location>
</feature>
<feature type="compositionally biased region" description="Polar residues" evidence="8">
    <location>
        <begin position="398"/>
        <end position="407"/>
    </location>
</feature>
<keyword evidence="6" id="KW-0206">Cytoskeleton</keyword>
<feature type="compositionally biased region" description="Low complexity" evidence="8">
    <location>
        <begin position="1083"/>
        <end position="1097"/>
    </location>
</feature>
<dbReference type="Gene3D" id="1.20.5.2230">
    <property type="match status" value="1"/>
</dbReference>
<feature type="region of interest" description="Disordered" evidence="8">
    <location>
        <begin position="45"/>
        <end position="464"/>
    </location>
</feature>
<feature type="compositionally biased region" description="Polar residues" evidence="8">
    <location>
        <begin position="670"/>
        <end position="695"/>
    </location>
</feature>
<dbReference type="InterPro" id="IPR005635">
    <property type="entry name" value="Inner_centromere_prot_ARK-bd"/>
</dbReference>
<reference evidence="10 11" key="1">
    <citation type="submission" date="2023-10" db="EMBL/GenBank/DDBJ databases">
        <authorList>
            <person name="Maclean D."/>
            <person name="Macfadyen A."/>
        </authorList>
    </citation>
    <scope>NUCLEOTIDE SEQUENCE [LARGE SCALE GENOMIC DNA]</scope>
</reference>
<feature type="compositionally biased region" description="Low complexity" evidence="8">
    <location>
        <begin position="432"/>
        <end position="464"/>
    </location>
</feature>
<evidence type="ECO:0000256" key="2">
    <source>
        <dbReference type="ARBA" id="ARBA00004186"/>
    </source>
</evidence>
<dbReference type="PANTHER" id="PTHR13142:SF1">
    <property type="entry name" value="INNER CENTROMERE PROTEIN"/>
    <property type="match status" value="1"/>
</dbReference>
<feature type="region of interest" description="Disordered" evidence="8">
    <location>
        <begin position="663"/>
        <end position="828"/>
    </location>
</feature>
<evidence type="ECO:0000259" key="9">
    <source>
        <dbReference type="Pfam" id="PF03941"/>
    </source>
</evidence>
<feature type="compositionally biased region" description="Low complexity" evidence="8">
    <location>
        <begin position="165"/>
        <end position="182"/>
    </location>
</feature>
<feature type="compositionally biased region" description="Low complexity" evidence="8">
    <location>
        <begin position="211"/>
        <end position="225"/>
    </location>
</feature>
<keyword evidence="5" id="KW-0159">Chromosome partition</keyword>
<feature type="compositionally biased region" description="Basic and acidic residues" evidence="8">
    <location>
        <begin position="894"/>
        <end position="998"/>
    </location>
</feature>
<feature type="compositionally biased region" description="Low complexity" evidence="8">
    <location>
        <begin position="730"/>
        <end position="753"/>
    </location>
</feature>
<gene>
    <name evidence="10" type="ORF">CVIRNUC_008790</name>
</gene>
<evidence type="ECO:0000256" key="3">
    <source>
        <dbReference type="ARBA" id="ARBA00010042"/>
    </source>
</evidence>
<evidence type="ECO:0000313" key="10">
    <source>
        <dbReference type="EMBL" id="CAK0785580.1"/>
    </source>
</evidence>